<name>A0ABQ3ES89_9HYPH</name>
<evidence type="ECO:0008006" key="4">
    <source>
        <dbReference type="Google" id="ProtNLM"/>
    </source>
</evidence>
<evidence type="ECO:0000256" key="1">
    <source>
        <dbReference type="SAM" id="MobiDB-lite"/>
    </source>
</evidence>
<dbReference type="EMBL" id="BMXE01000014">
    <property type="protein sequence ID" value="GHB50478.1"/>
    <property type="molecule type" value="Genomic_DNA"/>
</dbReference>
<keyword evidence="3" id="KW-1185">Reference proteome</keyword>
<proteinExistence type="predicted"/>
<organism evidence="2 3">
    <name type="scientific">Pseudovibrio japonicus</name>
    <dbReference type="NCBI Taxonomy" id="366534"/>
    <lineage>
        <taxon>Bacteria</taxon>
        <taxon>Pseudomonadati</taxon>
        <taxon>Pseudomonadota</taxon>
        <taxon>Alphaproteobacteria</taxon>
        <taxon>Hyphomicrobiales</taxon>
        <taxon>Stappiaceae</taxon>
        <taxon>Pseudovibrio</taxon>
    </lineage>
</organism>
<accession>A0ABQ3ES89</accession>
<feature type="region of interest" description="Disordered" evidence="1">
    <location>
        <begin position="1"/>
        <end position="34"/>
    </location>
</feature>
<evidence type="ECO:0000313" key="2">
    <source>
        <dbReference type="EMBL" id="GHB50478.1"/>
    </source>
</evidence>
<reference evidence="3" key="1">
    <citation type="journal article" date="2019" name="Int. J. Syst. Evol. Microbiol.">
        <title>The Global Catalogue of Microorganisms (GCM) 10K type strain sequencing project: providing services to taxonomists for standard genome sequencing and annotation.</title>
        <authorList>
            <consortium name="The Broad Institute Genomics Platform"/>
            <consortium name="The Broad Institute Genome Sequencing Center for Infectious Disease"/>
            <person name="Wu L."/>
            <person name="Ma J."/>
        </authorList>
    </citation>
    <scope>NUCLEOTIDE SEQUENCE [LARGE SCALE GENOMIC DNA]</scope>
    <source>
        <strain evidence="3">KCTC 12861</strain>
    </source>
</reference>
<evidence type="ECO:0000313" key="3">
    <source>
        <dbReference type="Proteomes" id="UP000637980"/>
    </source>
</evidence>
<protein>
    <recommendedName>
        <fullName evidence="4">Transcriptional regulator</fullName>
    </recommendedName>
</protein>
<dbReference type="Proteomes" id="UP000637980">
    <property type="component" value="Unassembled WGS sequence"/>
</dbReference>
<comment type="caution">
    <text evidence="2">The sequence shown here is derived from an EMBL/GenBank/DDBJ whole genome shotgun (WGS) entry which is preliminary data.</text>
</comment>
<sequence>MSAPLSGLTGLITRRNEGTDMSEMNGEANGEDTPPVVYLIMGRAWKEEGGDEEDGIPFHVMVTAPDDDGAVRRAVEALGEQGFVDAALDQLGYITEVPEEEFFVQPYKDALAGNVSVITF</sequence>
<gene>
    <name evidence="2" type="ORF">GCM10007094_44550</name>
</gene>
<dbReference type="RefSeq" id="WP_244649760.1">
    <property type="nucleotide sequence ID" value="NZ_BMXE01000014.1"/>
</dbReference>